<dbReference type="GO" id="GO:0005886">
    <property type="term" value="C:plasma membrane"/>
    <property type="evidence" value="ECO:0007669"/>
    <property type="project" value="UniProtKB-SubCell"/>
</dbReference>
<evidence type="ECO:0000256" key="4">
    <source>
        <dbReference type="ARBA" id="ARBA00022989"/>
    </source>
</evidence>
<organism evidence="9">
    <name type="scientific">Streptomyces sp. NBC_00003</name>
    <dbReference type="NCBI Taxonomy" id="2903608"/>
    <lineage>
        <taxon>Bacteria</taxon>
        <taxon>Bacillati</taxon>
        <taxon>Actinomycetota</taxon>
        <taxon>Actinomycetes</taxon>
        <taxon>Kitasatosporales</taxon>
        <taxon>Streptomycetaceae</taxon>
        <taxon>Streptomyces</taxon>
    </lineage>
</organism>
<comment type="subcellular location">
    <subcellularLocation>
        <location evidence="1">Cell membrane</location>
        <topology evidence="1">Multi-pass membrane protein</topology>
    </subcellularLocation>
</comment>
<evidence type="ECO:0000313" key="9">
    <source>
        <dbReference type="EMBL" id="WTW61560.1"/>
    </source>
</evidence>
<evidence type="ECO:0000256" key="6">
    <source>
        <dbReference type="SAM" id="MobiDB-lite"/>
    </source>
</evidence>
<keyword evidence="2" id="KW-1003">Cell membrane</keyword>
<feature type="transmembrane region" description="Helical" evidence="7">
    <location>
        <begin position="285"/>
        <end position="311"/>
    </location>
</feature>
<feature type="transmembrane region" description="Helical" evidence="7">
    <location>
        <begin position="553"/>
        <end position="574"/>
    </location>
</feature>
<dbReference type="InterPro" id="IPR050545">
    <property type="entry name" value="Mycobact_MmpL"/>
</dbReference>
<feature type="domain" description="SSD" evidence="8">
    <location>
        <begin position="218"/>
        <end position="342"/>
    </location>
</feature>
<dbReference type="PANTHER" id="PTHR33406">
    <property type="entry name" value="MEMBRANE PROTEIN MJ1562-RELATED"/>
    <property type="match status" value="1"/>
</dbReference>
<proteinExistence type="predicted"/>
<keyword evidence="3 7" id="KW-0812">Transmembrane</keyword>
<accession>A0AAU2V2V1</accession>
<dbReference type="AlphaFoldDB" id="A0AAU2V2V1"/>
<dbReference type="InterPro" id="IPR004869">
    <property type="entry name" value="MMPL_dom"/>
</dbReference>
<evidence type="ECO:0000256" key="2">
    <source>
        <dbReference type="ARBA" id="ARBA00022475"/>
    </source>
</evidence>
<feature type="transmembrane region" description="Helical" evidence="7">
    <location>
        <begin position="380"/>
        <end position="399"/>
    </location>
</feature>
<dbReference type="PANTHER" id="PTHR33406:SF13">
    <property type="entry name" value="MEMBRANE PROTEIN YDFJ"/>
    <property type="match status" value="1"/>
</dbReference>
<feature type="transmembrane region" description="Helical" evidence="7">
    <location>
        <begin position="580"/>
        <end position="607"/>
    </location>
</feature>
<evidence type="ECO:0000256" key="1">
    <source>
        <dbReference type="ARBA" id="ARBA00004651"/>
    </source>
</evidence>
<dbReference type="EMBL" id="CP108318">
    <property type="protein sequence ID" value="WTW61560.1"/>
    <property type="molecule type" value="Genomic_DNA"/>
</dbReference>
<keyword evidence="4 7" id="KW-1133">Transmembrane helix</keyword>
<dbReference type="InterPro" id="IPR000731">
    <property type="entry name" value="SSD"/>
</dbReference>
<gene>
    <name evidence="9" type="ORF">OG549_13345</name>
</gene>
<evidence type="ECO:0000259" key="8">
    <source>
        <dbReference type="PROSITE" id="PS50156"/>
    </source>
</evidence>
<feature type="transmembrane region" description="Helical" evidence="7">
    <location>
        <begin position="317"/>
        <end position="343"/>
    </location>
</feature>
<feature type="compositionally biased region" description="Basic and acidic residues" evidence="6">
    <location>
        <begin position="670"/>
        <end position="679"/>
    </location>
</feature>
<sequence length="716" mass="72527">MRRVERYAAGLARHCAGHRGLVCLLWLAVLLVGGAVAVGGLGRLDQSFTASGQDGSRANAAITERYGSGAGVAPLVAVVTWPDGTGGRSPGAAARLASGLTAATAPDTRVLSYADTRDEAFLSRDGRTSYALVYPRSGKPDLAGLTVVRDATERLRTGLRAALPGARVNVTGVLPLQDDSAATGPDLGLQLTKAACALLAVALLIRAFRLPVALVPLLVTAVSSVAALLVVVALAGVMELSFVVVYLIPVAALALSLRRSWLLVSAWRAELARGSDPRPALHRAGAALAGPATAGALAGTASLLTLALFPVPFLRSIGLAGAAVCVTATLASLTLGPALLAWLPDGWLAKGRESARWRPHAQLPHGTRWLRGGSRWVRRLSAVGLLLAIGLPTVMSGFLTTGNPRAEALVRGGPARDGLDQLTAAGIPTGVLNPLDLLAPSGTDPARIASSAARVPGVLTATAPRGAAWHHEGSALVAVIPSGEPMSASGRRAMADVRAAAGATGAVVGGSGVPELDLVQGVYRAVPAALAVMSLLVLAVVAHLRSARAALRAMVCGAVAPVAVSGLLVLVWQYGVGAGLLGGVGATGAVTGWVPLVAGAFAFLDAVDRAVTSGPAGRSRLGAGPVTALSLLAIGLGPQVELSLLATGLGGAVLLCSVLLRGPAVRSERARRTVREKNTEPTTSALPATLASPYWSRPRSPLGHTIPLAEPSDHAQ</sequence>
<feature type="transmembrane region" description="Helical" evidence="7">
    <location>
        <begin position="642"/>
        <end position="662"/>
    </location>
</feature>
<protein>
    <submittedName>
        <fullName evidence="9">MMPL family transporter</fullName>
    </submittedName>
</protein>
<dbReference type="Gene3D" id="1.20.1640.10">
    <property type="entry name" value="Multidrug efflux transporter AcrB transmembrane domain"/>
    <property type="match status" value="1"/>
</dbReference>
<dbReference type="SUPFAM" id="SSF82866">
    <property type="entry name" value="Multidrug efflux transporter AcrB transmembrane domain"/>
    <property type="match status" value="1"/>
</dbReference>
<feature type="transmembrane region" description="Helical" evidence="7">
    <location>
        <begin position="243"/>
        <end position="264"/>
    </location>
</feature>
<dbReference type="Pfam" id="PF03176">
    <property type="entry name" value="MMPL"/>
    <property type="match status" value="1"/>
</dbReference>
<feature type="transmembrane region" description="Helical" evidence="7">
    <location>
        <begin position="521"/>
        <end position="541"/>
    </location>
</feature>
<reference evidence="9" key="1">
    <citation type="submission" date="2022-10" db="EMBL/GenBank/DDBJ databases">
        <title>The complete genomes of actinobacterial strains from the NBC collection.</title>
        <authorList>
            <person name="Joergensen T.S."/>
            <person name="Alvarez Arevalo M."/>
            <person name="Sterndorff E.B."/>
            <person name="Faurdal D."/>
            <person name="Vuksanovic O."/>
            <person name="Mourched A.-S."/>
            <person name="Charusanti P."/>
            <person name="Shaw S."/>
            <person name="Blin K."/>
            <person name="Weber T."/>
        </authorList>
    </citation>
    <scope>NUCLEOTIDE SEQUENCE</scope>
    <source>
        <strain evidence="9">NBC_00003</strain>
    </source>
</reference>
<feature type="transmembrane region" description="Helical" evidence="7">
    <location>
        <begin position="619"/>
        <end position="636"/>
    </location>
</feature>
<feature type="region of interest" description="Disordered" evidence="6">
    <location>
        <begin position="670"/>
        <end position="716"/>
    </location>
</feature>
<evidence type="ECO:0000256" key="3">
    <source>
        <dbReference type="ARBA" id="ARBA00022692"/>
    </source>
</evidence>
<keyword evidence="5 7" id="KW-0472">Membrane</keyword>
<evidence type="ECO:0000256" key="5">
    <source>
        <dbReference type="ARBA" id="ARBA00023136"/>
    </source>
</evidence>
<evidence type="ECO:0000256" key="7">
    <source>
        <dbReference type="SAM" id="Phobius"/>
    </source>
</evidence>
<feature type="transmembrane region" description="Helical" evidence="7">
    <location>
        <begin position="212"/>
        <end position="237"/>
    </location>
</feature>
<feature type="transmembrane region" description="Helical" evidence="7">
    <location>
        <begin position="187"/>
        <end position="205"/>
    </location>
</feature>
<name>A0AAU2V2V1_9ACTN</name>
<dbReference type="PROSITE" id="PS50156">
    <property type="entry name" value="SSD"/>
    <property type="match status" value="1"/>
</dbReference>